<evidence type="ECO:0000256" key="9">
    <source>
        <dbReference type="ARBA" id="ARBA00022840"/>
    </source>
</evidence>
<keyword evidence="5" id="KW-0597">Phosphoprotein</keyword>
<dbReference type="InterPro" id="IPR003660">
    <property type="entry name" value="HAMP_dom"/>
</dbReference>
<comment type="catalytic activity">
    <reaction evidence="1">
        <text>ATP + protein L-histidine = ADP + protein N-phospho-L-histidine.</text>
        <dbReference type="EC" id="2.7.13.3"/>
    </reaction>
</comment>
<dbReference type="CDD" id="cd18774">
    <property type="entry name" value="PDC2_HK_sensor"/>
    <property type="match status" value="1"/>
</dbReference>
<dbReference type="PANTHER" id="PTHR34220">
    <property type="entry name" value="SENSOR HISTIDINE KINASE YPDA"/>
    <property type="match status" value="1"/>
</dbReference>
<dbReference type="AlphaFoldDB" id="A0A942U1T5"/>
<dbReference type="PRINTS" id="PR00344">
    <property type="entry name" value="BCTRLSENSOR"/>
</dbReference>
<keyword evidence="9" id="KW-0067">ATP-binding</keyword>
<comment type="subcellular location">
    <subcellularLocation>
        <location evidence="2">Cell membrane</location>
        <topology evidence="2">Multi-pass membrane protein</topology>
    </subcellularLocation>
</comment>
<keyword evidence="10" id="KW-0902">Two-component regulatory system</keyword>
<dbReference type="EMBL" id="JAGYPF010000001">
    <property type="protein sequence ID" value="MBS4211655.1"/>
    <property type="molecule type" value="Genomic_DNA"/>
</dbReference>
<evidence type="ECO:0000256" key="12">
    <source>
        <dbReference type="SAM" id="Phobius"/>
    </source>
</evidence>
<dbReference type="Gene3D" id="6.10.340.10">
    <property type="match status" value="1"/>
</dbReference>
<gene>
    <name evidence="15" type="ORF">KHA99_04160</name>
</gene>
<dbReference type="Gene3D" id="3.30.565.10">
    <property type="entry name" value="Histidine kinase-like ATPase, C-terminal domain"/>
    <property type="match status" value="1"/>
</dbReference>
<evidence type="ECO:0000256" key="7">
    <source>
        <dbReference type="ARBA" id="ARBA00022741"/>
    </source>
</evidence>
<keyword evidence="16" id="KW-1185">Reference proteome</keyword>
<dbReference type="PROSITE" id="PS50885">
    <property type="entry name" value="HAMP"/>
    <property type="match status" value="1"/>
</dbReference>
<accession>A0A942U1T5</accession>
<evidence type="ECO:0000256" key="2">
    <source>
        <dbReference type="ARBA" id="ARBA00004651"/>
    </source>
</evidence>
<evidence type="ECO:0000256" key="6">
    <source>
        <dbReference type="ARBA" id="ARBA00022679"/>
    </source>
</evidence>
<feature type="transmembrane region" description="Helical" evidence="12">
    <location>
        <begin position="20"/>
        <end position="49"/>
    </location>
</feature>
<keyword evidence="11 12" id="KW-0472">Membrane</keyword>
<evidence type="ECO:0000256" key="10">
    <source>
        <dbReference type="ARBA" id="ARBA00023012"/>
    </source>
</evidence>
<dbReference type="InterPro" id="IPR005467">
    <property type="entry name" value="His_kinase_dom"/>
</dbReference>
<evidence type="ECO:0000256" key="1">
    <source>
        <dbReference type="ARBA" id="ARBA00000085"/>
    </source>
</evidence>
<feature type="transmembrane region" description="Helical" evidence="12">
    <location>
        <begin position="307"/>
        <end position="330"/>
    </location>
</feature>
<feature type="domain" description="HAMP" evidence="14">
    <location>
        <begin position="332"/>
        <end position="384"/>
    </location>
</feature>
<keyword evidence="12" id="KW-0812">Transmembrane</keyword>
<dbReference type="Pfam" id="PF06580">
    <property type="entry name" value="His_kinase"/>
    <property type="match status" value="1"/>
</dbReference>
<keyword evidence="8 15" id="KW-0418">Kinase</keyword>
<dbReference type="EC" id="2.7.13.3" evidence="3"/>
<evidence type="ECO:0000256" key="3">
    <source>
        <dbReference type="ARBA" id="ARBA00012438"/>
    </source>
</evidence>
<dbReference type="Pfam" id="PF02518">
    <property type="entry name" value="HATPase_c"/>
    <property type="match status" value="1"/>
</dbReference>
<dbReference type="RefSeq" id="WP_213116151.1">
    <property type="nucleotide sequence ID" value="NZ_JAGYPF010000001.1"/>
</dbReference>
<dbReference type="InterPro" id="IPR004358">
    <property type="entry name" value="Sig_transdc_His_kin-like_C"/>
</dbReference>
<keyword evidence="6" id="KW-0808">Transferase</keyword>
<keyword evidence="7" id="KW-0547">Nucleotide-binding</keyword>
<keyword evidence="4" id="KW-1003">Cell membrane</keyword>
<organism evidence="15 16">
    <name type="scientific">Neobacillus rhizophilus</name>
    <dbReference type="NCBI Taxonomy" id="2833579"/>
    <lineage>
        <taxon>Bacteria</taxon>
        <taxon>Bacillati</taxon>
        <taxon>Bacillota</taxon>
        <taxon>Bacilli</taxon>
        <taxon>Bacillales</taxon>
        <taxon>Bacillaceae</taxon>
        <taxon>Neobacillus</taxon>
    </lineage>
</organism>
<dbReference type="SUPFAM" id="SSF55874">
    <property type="entry name" value="ATPase domain of HSP90 chaperone/DNA topoisomerase II/histidine kinase"/>
    <property type="match status" value="1"/>
</dbReference>
<keyword evidence="12" id="KW-1133">Transmembrane helix</keyword>
<evidence type="ECO:0000259" key="14">
    <source>
        <dbReference type="PROSITE" id="PS50885"/>
    </source>
</evidence>
<dbReference type="InterPro" id="IPR050640">
    <property type="entry name" value="Bact_2-comp_sensor_kinase"/>
</dbReference>
<proteinExistence type="predicted"/>
<evidence type="ECO:0000313" key="15">
    <source>
        <dbReference type="EMBL" id="MBS4211655.1"/>
    </source>
</evidence>
<dbReference type="PROSITE" id="PS50109">
    <property type="entry name" value="HIS_KIN"/>
    <property type="match status" value="1"/>
</dbReference>
<name>A0A942U1T5_9BACI</name>
<dbReference type="PANTHER" id="PTHR34220:SF7">
    <property type="entry name" value="SENSOR HISTIDINE KINASE YPDA"/>
    <property type="match status" value="1"/>
</dbReference>
<protein>
    <recommendedName>
        <fullName evidence="3">histidine kinase</fullName>
        <ecNumber evidence="3">2.7.13.3</ecNumber>
    </recommendedName>
</protein>
<evidence type="ECO:0000256" key="5">
    <source>
        <dbReference type="ARBA" id="ARBA00022553"/>
    </source>
</evidence>
<evidence type="ECO:0000256" key="8">
    <source>
        <dbReference type="ARBA" id="ARBA00022777"/>
    </source>
</evidence>
<dbReference type="Gene3D" id="3.30.450.20">
    <property type="entry name" value="PAS domain"/>
    <property type="match status" value="1"/>
</dbReference>
<dbReference type="GO" id="GO:0005524">
    <property type="term" value="F:ATP binding"/>
    <property type="evidence" value="ECO:0007669"/>
    <property type="project" value="UniProtKB-KW"/>
</dbReference>
<evidence type="ECO:0000256" key="4">
    <source>
        <dbReference type="ARBA" id="ARBA00022475"/>
    </source>
</evidence>
<dbReference type="GO" id="GO:0000155">
    <property type="term" value="F:phosphorelay sensor kinase activity"/>
    <property type="evidence" value="ECO:0007669"/>
    <property type="project" value="InterPro"/>
</dbReference>
<sequence>MKTLPSLPMRNKLVAFIKKYFLFSLRSTIISLFLPVIIFFIAFTGWISYQLAVTQLEENAYKSVDDTVFQTKAYLENRLYDIFEQLVAFSNDPKTLDLINSESSEVMPEDYIKINNSLKVIHLNFNSIIDSILVDMQNGKFTLYRSDFRMKFNQFPYKKYGELYQGSKEGFYWHNEHPDDIFASDSEVVSVFKLIGNGNSKANGILLFNLRKEFFENVLNKSLIGDHGYLTLVSPEGAFNSKAVAKEYSLNSKELNHLQSLKEERGRYEFQNTDGKKMTIIYDTMGVNKWKVAAVFPTDEILKKVNYIKIVTVVVILILTGIAILIANFFSKYITNPVSALVSQTKLINEKNLQLAFSHNGPREIGILGTALDDLMVKINSLLDQIRLEQDEKRHLEFSIMHAQINPHFLYNTLYSIKGLSDMGMNQEASSMITALSNFFRISISRGKEIISLEEEIAHIQNYLIIQEMRYGDNFSYEINVDSNLLQYRIVKLTLQPLIENAIYHGVKQKRGKGKITVKGYENEDIIFLEVIDNGSGIDTEKLTAIRDELSNKSRTSAIIGIGLRSVHERIQMHFGEAYGLTIESELGAGTRSIVRIPKTKGEVN</sequence>
<dbReference type="GO" id="GO:0005886">
    <property type="term" value="C:plasma membrane"/>
    <property type="evidence" value="ECO:0007669"/>
    <property type="project" value="UniProtKB-SubCell"/>
</dbReference>
<dbReference type="SMART" id="SM00387">
    <property type="entry name" value="HATPase_c"/>
    <property type="match status" value="1"/>
</dbReference>
<feature type="domain" description="Histidine kinase" evidence="13">
    <location>
        <begin position="495"/>
        <end position="601"/>
    </location>
</feature>
<dbReference type="InterPro" id="IPR036890">
    <property type="entry name" value="HATPase_C_sf"/>
</dbReference>
<reference evidence="15" key="1">
    <citation type="submission" date="2021-05" db="EMBL/GenBank/DDBJ databases">
        <title>Novel Bacillus species.</title>
        <authorList>
            <person name="Liu G."/>
        </authorList>
    </citation>
    <scope>NUCLEOTIDE SEQUENCE</scope>
    <source>
        <strain evidence="15">FJAT-49825</strain>
    </source>
</reference>
<dbReference type="InterPro" id="IPR003594">
    <property type="entry name" value="HATPase_dom"/>
</dbReference>
<evidence type="ECO:0000259" key="13">
    <source>
        <dbReference type="PROSITE" id="PS50109"/>
    </source>
</evidence>
<comment type="caution">
    <text evidence="15">The sequence shown here is derived from an EMBL/GenBank/DDBJ whole genome shotgun (WGS) entry which is preliminary data.</text>
</comment>
<dbReference type="InterPro" id="IPR010559">
    <property type="entry name" value="Sig_transdc_His_kin_internal"/>
</dbReference>
<evidence type="ECO:0000256" key="11">
    <source>
        <dbReference type="ARBA" id="ARBA00023136"/>
    </source>
</evidence>
<evidence type="ECO:0000313" key="16">
    <source>
        <dbReference type="Proteomes" id="UP000679749"/>
    </source>
</evidence>
<dbReference type="Proteomes" id="UP000679749">
    <property type="component" value="Unassembled WGS sequence"/>
</dbReference>